<keyword evidence="1" id="KW-0472">Membrane</keyword>
<dbReference type="PANTHER" id="PTHR30336:SF18">
    <property type="entry name" value="MEMBRANE PROTEIN"/>
    <property type="match status" value="1"/>
</dbReference>
<feature type="transmembrane region" description="Helical" evidence="1">
    <location>
        <begin position="54"/>
        <end position="84"/>
    </location>
</feature>
<dbReference type="Pfam" id="PF02698">
    <property type="entry name" value="DUF218"/>
    <property type="match status" value="1"/>
</dbReference>
<accession>A0A0C7RA36</accession>
<dbReference type="Proteomes" id="UP000049127">
    <property type="component" value="Unassembled WGS sequence"/>
</dbReference>
<dbReference type="InterPro" id="IPR051599">
    <property type="entry name" value="Cell_Envelope_Assoc"/>
</dbReference>
<dbReference type="OrthoDB" id="9782395at2"/>
<dbReference type="CDD" id="cd06259">
    <property type="entry name" value="YdcF-like"/>
    <property type="match status" value="1"/>
</dbReference>
<feature type="transmembrane region" description="Helical" evidence="1">
    <location>
        <begin position="96"/>
        <end position="117"/>
    </location>
</feature>
<name>A0A0C7RA36_PARSO</name>
<dbReference type="GO" id="GO:0005886">
    <property type="term" value="C:plasma membrane"/>
    <property type="evidence" value="ECO:0007669"/>
    <property type="project" value="TreeGrafter"/>
</dbReference>
<dbReference type="FunFam" id="3.40.50.620:FF:000150">
    <property type="entry name" value="Integral membrane protein"/>
    <property type="match status" value="1"/>
</dbReference>
<dbReference type="GO" id="GO:0000270">
    <property type="term" value="P:peptidoglycan metabolic process"/>
    <property type="evidence" value="ECO:0007669"/>
    <property type="project" value="TreeGrafter"/>
</dbReference>
<reference evidence="3 4" key="1">
    <citation type="submission" date="2015-01" db="EMBL/GenBank/DDBJ databases">
        <authorList>
            <person name="Aslett A.Martin."/>
            <person name="De Silva Nishadi"/>
        </authorList>
    </citation>
    <scope>NUCLEOTIDE SEQUENCE [LARGE SCALE GENOMIC DNA]</scope>
    <source>
        <strain evidence="3 4">R28058</strain>
    </source>
</reference>
<proteinExistence type="predicted"/>
<evidence type="ECO:0000256" key="1">
    <source>
        <dbReference type="SAM" id="Phobius"/>
    </source>
</evidence>
<dbReference type="EMBL" id="CEKZ01000022">
    <property type="protein sequence ID" value="CEQ04834.1"/>
    <property type="molecule type" value="Genomic_DNA"/>
</dbReference>
<dbReference type="AlphaFoldDB" id="A0A0C7RA36"/>
<dbReference type="InterPro" id="IPR014729">
    <property type="entry name" value="Rossmann-like_a/b/a_fold"/>
</dbReference>
<evidence type="ECO:0000313" key="4">
    <source>
        <dbReference type="Proteomes" id="UP000049127"/>
    </source>
</evidence>
<sequence length="346" mass="39299">MNFILIFPLITLAIFLISYLNDKRKLINGFLFNLFIFSVLIAFTYIAFASQSKILIMLFLILFLLFLIVITFGIYALIIGLFINAKIVMKKESKKLPNLLTLFLGIALLLHVILVIFNPGKFLSPDLNIFLSGFVLVEIYFLFSIFNFLMISFISQFNSPKKNQDFIIVLGSRVIEDKVPPLLASRIDKAIKFYNEQSIVNSPPKIIFSGGQGPDEMISEGLAMKKYAISKGIPSENTLVEDKSVNTLQNMKFSKSIMDKLMPNGYKSIFVTNNYHVFRAGLYSKMANLNSQGIGSKTALYFLPNALIREYIAIIMMHKKRNLIVIALCFLITAILSLINYFFVIH</sequence>
<gene>
    <name evidence="3" type="ORF">R28058_25511</name>
</gene>
<dbReference type="RefSeq" id="WP_055342883.1">
    <property type="nucleotide sequence ID" value="NZ_CEKZ01000022.1"/>
</dbReference>
<evidence type="ECO:0000313" key="3">
    <source>
        <dbReference type="EMBL" id="CEQ04834.1"/>
    </source>
</evidence>
<feature type="transmembrane region" description="Helical" evidence="1">
    <location>
        <begin position="129"/>
        <end position="154"/>
    </location>
</feature>
<organism evidence="3 4">
    <name type="scientific">Paraclostridium sordellii</name>
    <name type="common">Clostridium sordellii</name>
    <dbReference type="NCBI Taxonomy" id="1505"/>
    <lineage>
        <taxon>Bacteria</taxon>
        <taxon>Bacillati</taxon>
        <taxon>Bacillota</taxon>
        <taxon>Clostridia</taxon>
        <taxon>Peptostreptococcales</taxon>
        <taxon>Peptostreptococcaceae</taxon>
        <taxon>Paraclostridium</taxon>
    </lineage>
</organism>
<feature type="transmembrane region" description="Helical" evidence="1">
    <location>
        <begin position="323"/>
        <end position="343"/>
    </location>
</feature>
<keyword evidence="1" id="KW-0812">Transmembrane</keyword>
<dbReference type="PANTHER" id="PTHR30336">
    <property type="entry name" value="INNER MEMBRANE PROTEIN, PROBABLE PERMEASE"/>
    <property type="match status" value="1"/>
</dbReference>
<dbReference type="InterPro" id="IPR003848">
    <property type="entry name" value="DUF218"/>
</dbReference>
<evidence type="ECO:0000259" key="2">
    <source>
        <dbReference type="Pfam" id="PF02698"/>
    </source>
</evidence>
<dbReference type="GO" id="GO:0043164">
    <property type="term" value="P:Gram-negative-bacterium-type cell wall biogenesis"/>
    <property type="evidence" value="ECO:0007669"/>
    <property type="project" value="TreeGrafter"/>
</dbReference>
<feature type="domain" description="DUF218" evidence="2">
    <location>
        <begin position="165"/>
        <end position="313"/>
    </location>
</feature>
<keyword evidence="1" id="KW-1133">Transmembrane helix</keyword>
<feature type="transmembrane region" description="Helical" evidence="1">
    <location>
        <begin position="29"/>
        <end position="48"/>
    </location>
</feature>
<protein>
    <submittedName>
        <fullName evidence="3">Integral membrane protein</fullName>
    </submittedName>
</protein>
<dbReference type="Gene3D" id="3.40.50.620">
    <property type="entry name" value="HUPs"/>
    <property type="match status" value="1"/>
</dbReference>
<feature type="transmembrane region" description="Helical" evidence="1">
    <location>
        <begin position="6"/>
        <end position="22"/>
    </location>
</feature>